<proteinExistence type="predicted"/>
<evidence type="ECO:0000313" key="2">
    <source>
        <dbReference type="EMBL" id="PZG01640.1"/>
    </source>
</evidence>
<dbReference type="Proteomes" id="UP000248749">
    <property type="component" value="Unassembled WGS sequence"/>
</dbReference>
<name>A0A2W2DLB9_9ACTN</name>
<evidence type="ECO:0000256" key="1">
    <source>
        <dbReference type="SAM" id="MobiDB-lite"/>
    </source>
</evidence>
<comment type="caution">
    <text evidence="2">The sequence shown here is derived from an EMBL/GenBank/DDBJ whole genome shotgun (WGS) entry which is preliminary data.</text>
</comment>
<keyword evidence="3" id="KW-1185">Reference proteome</keyword>
<sequence length="65" mass="6399">MSGRAADGIDDAGNVPPRGERRRGRPSGIAAGAHQQVGAGDAGGADPQVAWSGLGRVIGVSAQHV</sequence>
<accession>A0A2W2DLB9</accession>
<reference evidence="2 3" key="1">
    <citation type="submission" date="2018-01" db="EMBL/GenBank/DDBJ databases">
        <title>Draft genome sequence of Salinispora sp. 13K206.</title>
        <authorList>
            <person name="Sahin N."/>
            <person name="Saygin H."/>
            <person name="Ay H."/>
        </authorList>
    </citation>
    <scope>NUCLEOTIDE SEQUENCE [LARGE SCALE GENOMIC DNA]</scope>
    <source>
        <strain evidence="2 3">13K206</strain>
    </source>
</reference>
<organism evidence="2 3">
    <name type="scientific">Micromonospora deserti</name>
    <dbReference type="NCBI Taxonomy" id="2070366"/>
    <lineage>
        <taxon>Bacteria</taxon>
        <taxon>Bacillati</taxon>
        <taxon>Actinomycetota</taxon>
        <taxon>Actinomycetes</taxon>
        <taxon>Micromonosporales</taxon>
        <taxon>Micromonosporaceae</taxon>
        <taxon>Micromonospora</taxon>
    </lineage>
</organism>
<feature type="compositionally biased region" description="Low complexity" evidence="1">
    <location>
        <begin position="26"/>
        <end position="48"/>
    </location>
</feature>
<protein>
    <submittedName>
        <fullName evidence="2">Uncharacterized protein</fullName>
    </submittedName>
</protein>
<gene>
    <name evidence="2" type="ORF">C1I99_06135</name>
</gene>
<evidence type="ECO:0000313" key="3">
    <source>
        <dbReference type="Proteomes" id="UP000248749"/>
    </source>
</evidence>
<dbReference type="AlphaFoldDB" id="A0A2W2DLB9"/>
<dbReference type="EMBL" id="POUB01000023">
    <property type="protein sequence ID" value="PZG01640.1"/>
    <property type="molecule type" value="Genomic_DNA"/>
</dbReference>
<feature type="region of interest" description="Disordered" evidence="1">
    <location>
        <begin position="1"/>
        <end position="48"/>
    </location>
</feature>